<gene>
    <name evidence="1" type="ORF">A2519_11620</name>
</gene>
<dbReference type="Proteomes" id="UP000179243">
    <property type="component" value="Unassembled WGS sequence"/>
</dbReference>
<protein>
    <submittedName>
        <fullName evidence="1">Uncharacterized protein</fullName>
    </submittedName>
</protein>
<sequence>MKNSDGSVNDKRTVKLENVMDKKYIPFLTGRPVRESPIDNDDIINLKIALHVSSNVDELLSRV</sequence>
<evidence type="ECO:0000313" key="2">
    <source>
        <dbReference type="Proteomes" id="UP000179243"/>
    </source>
</evidence>
<organism evidence="1 2">
    <name type="scientific">Candidatus Raymondbacteria bacterium RIFOXYD12_FULL_49_13</name>
    <dbReference type="NCBI Taxonomy" id="1817890"/>
    <lineage>
        <taxon>Bacteria</taxon>
        <taxon>Raymondiibacteriota</taxon>
    </lineage>
</organism>
<dbReference type="EMBL" id="MFYX01000018">
    <property type="protein sequence ID" value="OGK06901.1"/>
    <property type="molecule type" value="Genomic_DNA"/>
</dbReference>
<dbReference type="AlphaFoldDB" id="A0A1F7FJZ4"/>
<name>A0A1F7FJZ4_UNCRA</name>
<evidence type="ECO:0000313" key="1">
    <source>
        <dbReference type="EMBL" id="OGK06901.1"/>
    </source>
</evidence>
<reference evidence="1 2" key="1">
    <citation type="journal article" date="2016" name="Nat. Commun.">
        <title>Thousands of microbial genomes shed light on interconnected biogeochemical processes in an aquifer system.</title>
        <authorList>
            <person name="Anantharaman K."/>
            <person name="Brown C.T."/>
            <person name="Hug L.A."/>
            <person name="Sharon I."/>
            <person name="Castelle C.J."/>
            <person name="Probst A.J."/>
            <person name="Thomas B.C."/>
            <person name="Singh A."/>
            <person name="Wilkins M.J."/>
            <person name="Karaoz U."/>
            <person name="Brodie E.L."/>
            <person name="Williams K.H."/>
            <person name="Hubbard S.S."/>
            <person name="Banfield J.F."/>
        </authorList>
    </citation>
    <scope>NUCLEOTIDE SEQUENCE [LARGE SCALE GENOMIC DNA]</scope>
</reference>
<comment type="caution">
    <text evidence="1">The sequence shown here is derived from an EMBL/GenBank/DDBJ whole genome shotgun (WGS) entry which is preliminary data.</text>
</comment>
<accession>A0A1F7FJZ4</accession>
<proteinExistence type="predicted"/>